<dbReference type="EC" id="2.1.1.33" evidence="2"/>
<evidence type="ECO:0000256" key="8">
    <source>
        <dbReference type="SAM" id="SignalP"/>
    </source>
</evidence>
<dbReference type="OrthoDB" id="47276at2759"/>
<dbReference type="Proteomes" id="UP000751190">
    <property type="component" value="Unassembled WGS sequence"/>
</dbReference>
<dbReference type="SUPFAM" id="SSF53335">
    <property type="entry name" value="S-adenosyl-L-methionine-dependent methyltransferases"/>
    <property type="match status" value="1"/>
</dbReference>
<evidence type="ECO:0000256" key="2">
    <source>
        <dbReference type="ARBA" id="ARBA00011977"/>
    </source>
</evidence>
<comment type="catalytic activity">
    <reaction evidence="1">
        <text>guanosine(46) in tRNA + S-adenosyl-L-methionine = N(7)-methylguanosine(46) in tRNA + S-adenosyl-L-homocysteine</text>
        <dbReference type="Rhea" id="RHEA:42708"/>
        <dbReference type="Rhea" id="RHEA-COMP:10188"/>
        <dbReference type="Rhea" id="RHEA-COMP:10189"/>
        <dbReference type="ChEBI" id="CHEBI:57856"/>
        <dbReference type="ChEBI" id="CHEBI:59789"/>
        <dbReference type="ChEBI" id="CHEBI:74269"/>
        <dbReference type="ChEBI" id="CHEBI:74480"/>
        <dbReference type="EC" id="2.1.1.33"/>
    </reaction>
</comment>
<organism evidence="9 10">
    <name type="scientific">Diacronema lutheri</name>
    <name type="common">Unicellular marine alga</name>
    <name type="synonym">Monochrysis lutheri</name>
    <dbReference type="NCBI Taxonomy" id="2081491"/>
    <lineage>
        <taxon>Eukaryota</taxon>
        <taxon>Haptista</taxon>
        <taxon>Haptophyta</taxon>
        <taxon>Pavlovophyceae</taxon>
        <taxon>Pavlovales</taxon>
        <taxon>Pavlovaceae</taxon>
        <taxon>Diacronema</taxon>
    </lineage>
</organism>
<dbReference type="GO" id="GO:0043527">
    <property type="term" value="C:tRNA methyltransferase complex"/>
    <property type="evidence" value="ECO:0007669"/>
    <property type="project" value="TreeGrafter"/>
</dbReference>
<dbReference type="PROSITE" id="PS51625">
    <property type="entry name" value="SAM_MT_TRMB"/>
    <property type="match status" value="1"/>
</dbReference>
<evidence type="ECO:0000256" key="1">
    <source>
        <dbReference type="ARBA" id="ARBA00000142"/>
    </source>
</evidence>
<dbReference type="AlphaFoldDB" id="A0A8J6CDW3"/>
<evidence type="ECO:0000256" key="6">
    <source>
        <dbReference type="ARBA" id="ARBA00022694"/>
    </source>
</evidence>
<evidence type="ECO:0000313" key="10">
    <source>
        <dbReference type="Proteomes" id="UP000751190"/>
    </source>
</evidence>
<comment type="caution">
    <text evidence="9">The sequence shown here is derived from an EMBL/GenBank/DDBJ whole genome shotgun (WGS) entry which is preliminary data.</text>
</comment>
<evidence type="ECO:0000256" key="3">
    <source>
        <dbReference type="ARBA" id="ARBA00022603"/>
    </source>
</evidence>
<feature type="signal peptide" evidence="8">
    <location>
        <begin position="1"/>
        <end position="22"/>
    </location>
</feature>
<feature type="region of interest" description="Disordered" evidence="7">
    <location>
        <begin position="49"/>
        <end position="85"/>
    </location>
</feature>
<keyword evidence="6" id="KW-0819">tRNA processing</keyword>
<keyword evidence="8" id="KW-0732">Signal</keyword>
<evidence type="ECO:0000256" key="4">
    <source>
        <dbReference type="ARBA" id="ARBA00022679"/>
    </source>
</evidence>
<dbReference type="NCBIfam" id="TIGR00091">
    <property type="entry name" value="tRNA (guanosine(46)-N7)-methyltransferase TrmB"/>
    <property type="match status" value="1"/>
</dbReference>
<proteinExistence type="inferred from homology"/>
<sequence>MLRRVDVVLLIAFSASSVRVDAMQRGAALPRAIQRVSCARIYAVAPAPPGAPPRAATVDGGESPSSSARWKRPRQHVNPLASHHQRPLKLATDWDARAFDQPRPLHIDIGCAAGHFCVHLADARPGTNVLGLEIRESLVERANGWADVRAIGNLRFLQCNANVDLPAIASACRSPLASVSIQFPDPWFKKRHHKRRVVQPELVEHIAARLPPGGTLFVQSDVRELAEAMREQIEQTTGDRLAPAPGPASDGWLDHNPIGIATEREIATARKGGNVWRALYTRL</sequence>
<dbReference type="Pfam" id="PF02390">
    <property type="entry name" value="Methyltransf_4"/>
    <property type="match status" value="1"/>
</dbReference>
<keyword evidence="5" id="KW-0949">S-adenosyl-L-methionine</keyword>
<dbReference type="InterPro" id="IPR029063">
    <property type="entry name" value="SAM-dependent_MTases_sf"/>
</dbReference>
<dbReference type="PANTHER" id="PTHR23417:SF21">
    <property type="entry name" value="TRNA (GUANINE-N(7)-)-METHYLTRANSFERASE"/>
    <property type="match status" value="1"/>
</dbReference>
<dbReference type="HAMAP" id="MF_01057">
    <property type="entry name" value="tRNA_methyltr_TrmB"/>
    <property type="match status" value="1"/>
</dbReference>
<dbReference type="InterPro" id="IPR055361">
    <property type="entry name" value="tRNA_methyltr_TrmB_bact"/>
</dbReference>
<dbReference type="PANTHER" id="PTHR23417">
    <property type="entry name" value="3-DEOXY-D-MANNO-OCTULOSONIC-ACID TRANSFERASE/TRNA GUANINE-N 7 - -METHYLTRANSFERASE"/>
    <property type="match status" value="1"/>
</dbReference>
<protein>
    <recommendedName>
        <fullName evidence="2">tRNA (guanine(46)-N(7))-methyltransferase</fullName>
        <ecNumber evidence="2">2.1.1.33</ecNumber>
    </recommendedName>
</protein>
<gene>
    <name evidence="9" type="ORF">KFE25_007547</name>
</gene>
<evidence type="ECO:0000313" key="9">
    <source>
        <dbReference type="EMBL" id="KAG8469029.1"/>
    </source>
</evidence>
<dbReference type="EMBL" id="JAGTXO010000003">
    <property type="protein sequence ID" value="KAG8469029.1"/>
    <property type="molecule type" value="Genomic_DNA"/>
</dbReference>
<accession>A0A8J6CDW3</accession>
<evidence type="ECO:0000256" key="5">
    <source>
        <dbReference type="ARBA" id="ARBA00022691"/>
    </source>
</evidence>
<dbReference type="CDD" id="cd02440">
    <property type="entry name" value="AdoMet_MTases"/>
    <property type="match status" value="1"/>
</dbReference>
<reference evidence="9" key="1">
    <citation type="submission" date="2021-05" db="EMBL/GenBank/DDBJ databases">
        <title>The genome of the haptophyte Pavlova lutheri (Diacronema luteri, Pavlovales) - a model for lipid biosynthesis in eukaryotic algae.</title>
        <authorList>
            <person name="Hulatt C.J."/>
            <person name="Posewitz M.C."/>
        </authorList>
    </citation>
    <scope>NUCLEOTIDE SEQUENCE</scope>
    <source>
        <strain evidence="9">NIVA-4/92</strain>
    </source>
</reference>
<dbReference type="InterPro" id="IPR003358">
    <property type="entry name" value="tRNA_(Gua-N-7)_MeTrfase_Trmb"/>
</dbReference>
<dbReference type="GO" id="GO:0008176">
    <property type="term" value="F:tRNA (guanine(46)-N7)-methyltransferase activity"/>
    <property type="evidence" value="ECO:0007669"/>
    <property type="project" value="UniProtKB-EC"/>
</dbReference>
<dbReference type="OMA" id="DPWFKRR"/>
<keyword evidence="4" id="KW-0808">Transferase</keyword>
<keyword evidence="3" id="KW-0489">Methyltransferase</keyword>
<name>A0A8J6CDW3_DIALT</name>
<keyword evidence="10" id="KW-1185">Reference proteome</keyword>
<dbReference type="Gene3D" id="3.40.50.150">
    <property type="entry name" value="Vaccinia Virus protein VP39"/>
    <property type="match status" value="1"/>
</dbReference>
<feature type="chain" id="PRO_5035210640" description="tRNA (guanine(46)-N(7))-methyltransferase" evidence="8">
    <location>
        <begin position="23"/>
        <end position="283"/>
    </location>
</feature>
<evidence type="ECO:0000256" key="7">
    <source>
        <dbReference type="SAM" id="MobiDB-lite"/>
    </source>
</evidence>